<dbReference type="Gene3D" id="1.20.1250.20">
    <property type="entry name" value="MFS general substrate transporter like domains"/>
    <property type="match status" value="1"/>
</dbReference>
<dbReference type="Gene3D" id="3.40.50.150">
    <property type="entry name" value="Vaccinia Virus protein VP39"/>
    <property type="match status" value="1"/>
</dbReference>
<feature type="transmembrane region" description="Helical" evidence="6">
    <location>
        <begin position="431"/>
        <end position="452"/>
    </location>
</feature>
<protein>
    <recommendedName>
        <fullName evidence="7">Methyltransferase type 11 domain-containing protein</fullName>
    </recommendedName>
</protein>
<feature type="transmembrane region" description="Helical" evidence="6">
    <location>
        <begin position="372"/>
        <end position="391"/>
    </location>
</feature>
<feature type="transmembrane region" description="Helical" evidence="6">
    <location>
        <begin position="205"/>
        <end position="225"/>
    </location>
</feature>
<feature type="transmembrane region" description="Helical" evidence="6">
    <location>
        <begin position="80"/>
        <end position="102"/>
    </location>
</feature>
<comment type="subcellular location">
    <subcellularLocation>
        <location evidence="1">Membrane</location>
        <topology evidence="1">Multi-pass membrane protein</topology>
    </subcellularLocation>
</comment>
<keyword evidence="3 6" id="KW-0812">Transmembrane</keyword>
<feature type="transmembrane region" description="Helical" evidence="6">
    <location>
        <begin position="403"/>
        <end position="425"/>
    </location>
</feature>
<feature type="domain" description="Methyltransferase type 11" evidence="7">
    <location>
        <begin position="614"/>
        <end position="692"/>
    </location>
</feature>
<comment type="caution">
    <text evidence="8">The sequence shown here is derived from an EMBL/GenBank/DDBJ whole genome shotgun (WGS) entry which is preliminary data.</text>
</comment>
<proteinExistence type="predicted"/>
<keyword evidence="2" id="KW-0813">Transport</keyword>
<dbReference type="SUPFAM" id="SSF103473">
    <property type="entry name" value="MFS general substrate transporter"/>
    <property type="match status" value="1"/>
</dbReference>
<dbReference type="GO" id="GO:0016020">
    <property type="term" value="C:membrane"/>
    <property type="evidence" value="ECO:0007669"/>
    <property type="project" value="UniProtKB-SubCell"/>
</dbReference>
<evidence type="ECO:0000256" key="2">
    <source>
        <dbReference type="ARBA" id="ARBA00022448"/>
    </source>
</evidence>
<dbReference type="InterPro" id="IPR029063">
    <property type="entry name" value="SAM-dependent_MTases_sf"/>
</dbReference>
<dbReference type="Pfam" id="PF07690">
    <property type="entry name" value="MFS_1"/>
    <property type="match status" value="1"/>
</dbReference>
<dbReference type="InterPro" id="IPR036259">
    <property type="entry name" value="MFS_trans_sf"/>
</dbReference>
<evidence type="ECO:0000256" key="4">
    <source>
        <dbReference type="ARBA" id="ARBA00022989"/>
    </source>
</evidence>
<evidence type="ECO:0000256" key="3">
    <source>
        <dbReference type="ARBA" id="ARBA00022692"/>
    </source>
</evidence>
<dbReference type="InterPro" id="IPR013216">
    <property type="entry name" value="Methyltransf_11"/>
</dbReference>
<name>A0AAX6MJZ8_9PEZI</name>
<dbReference type="PANTHER" id="PTHR43791:SF7">
    <property type="entry name" value="MAJOR FACILITATOR SUPERFAMILY (MFS) PROFILE DOMAIN-CONTAINING PROTEIN"/>
    <property type="match status" value="1"/>
</dbReference>
<feature type="transmembrane region" description="Helical" evidence="6">
    <location>
        <begin position="311"/>
        <end position="333"/>
    </location>
</feature>
<feature type="transmembrane region" description="Helical" evidence="6">
    <location>
        <begin position="109"/>
        <end position="128"/>
    </location>
</feature>
<evidence type="ECO:0000313" key="8">
    <source>
        <dbReference type="EMBL" id="KAK6952814.1"/>
    </source>
</evidence>
<gene>
    <name evidence="8" type="ORF">Daesc_005108</name>
</gene>
<accession>A0AAX6MJZ8</accession>
<dbReference type="GO" id="GO:0008757">
    <property type="term" value="F:S-adenosylmethionine-dependent methyltransferase activity"/>
    <property type="evidence" value="ECO:0007669"/>
    <property type="project" value="InterPro"/>
</dbReference>
<feature type="transmembrane region" description="Helical" evidence="6">
    <location>
        <begin position="140"/>
        <end position="160"/>
    </location>
</feature>
<keyword evidence="9" id="KW-1185">Reference proteome</keyword>
<dbReference type="Pfam" id="PF08241">
    <property type="entry name" value="Methyltransf_11"/>
    <property type="match status" value="1"/>
</dbReference>
<evidence type="ECO:0000256" key="1">
    <source>
        <dbReference type="ARBA" id="ARBA00004141"/>
    </source>
</evidence>
<keyword evidence="4 6" id="KW-1133">Transmembrane helix</keyword>
<dbReference type="AlphaFoldDB" id="A0AAX6MJZ8"/>
<organism evidence="8 9">
    <name type="scientific">Daldinia eschscholtzii</name>
    <dbReference type="NCBI Taxonomy" id="292717"/>
    <lineage>
        <taxon>Eukaryota</taxon>
        <taxon>Fungi</taxon>
        <taxon>Dikarya</taxon>
        <taxon>Ascomycota</taxon>
        <taxon>Pezizomycotina</taxon>
        <taxon>Sordariomycetes</taxon>
        <taxon>Xylariomycetidae</taxon>
        <taxon>Xylariales</taxon>
        <taxon>Hypoxylaceae</taxon>
        <taxon>Daldinia</taxon>
    </lineage>
</organism>
<evidence type="ECO:0000256" key="5">
    <source>
        <dbReference type="ARBA" id="ARBA00023136"/>
    </source>
</evidence>
<evidence type="ECO:0000256" key="6">
    <source>
        <dbReference type="SAM" id="Phobius"/>
    </source>
</evidence>
<dbReference type="EMBL" id="JBANMG010000005">
    <property type="protein sequence ID" value="KAK6952814.1"/>
    <property type="molecule type" value="Genomic_DNA"/>
</dbReference>
<dbReference type="CDD" id="cd02440">
    <property type="entry name" value="AdoMet_MTases"/>
    <property type="match status" value="1"/>
</dbReference>
<evidence type="ECO:0000313" key="9">
    <source>
        <dbReference type="Proteomes" id="UP001369815"/>
    </source>
</evidence>
<dbReference type="SUPFAM" id="SSF53335">
    <property type="entry name" value="S-adenosyl-L-methionine-dependent methyltransferases"/>
    <property type="match status" value="1"/>
</dbReference>
<sequence>MGSADSDKLSNNEKATIDHVEDVLPQYTDKEYNRLKRKVDKYLLPLMWLCHGLQQVDKACVGTQATFGLREDTGLVGQQFSWLTTVFYLTYMCFEIPSIILLQRYSMGRILSVYIVCWGFVVLSIGFAKNFVHLVTLRALQGMFECSISPGFLLVVGTWYTTREHPSRSLVFQSGYAGVSIITDSINYGIGTVTDKHPDFQAWRYMSFFLGGLTIVVGLSCFLLLGTPSEVRWLSTEEKKIATARILSNNTGHDRTGIKDWKWGQVRECLGDPIFWVAGANAFLGSVPNGALTAFSGILTTSYGFTNLQNILLNIPKMIFSVLFFISIGLLVTRKKGFRLWTMAFSCLPPIAGFLVMALLPNAPQYKWTKWGGLFMTSTYITGTFFSWSLIPSNIAGRTKRTVVSSITFVGYCVGNMTGTQIFQAKDAPRYIPGTIGCVTCLGLQMLMILLWRSILVMRNRRRDAEMRELGMSEEDRDRAGLEMGERDHTDFENPYTITPRFICQPFCGCAGPMSSNTPQSPTMHVVNVTRDTLSQVSEKFHFQKNASAYEENAGATSTRLAAAALSYLPLPSYSSSSHILDSAAGPGIVTKLLLSPSPSDVSVSGLPISPPPRVTGIDLAPAMVEHFKANKASLNWTTADAYVQDSEDLSRFKDAEFDAVVMNLGIFTLSDPAAGAAEMYRVLKPGGYAVITTWKTRRAVEILQGALDAIRPNSWLKPMYMPPEWLTKEKPWSIMAAGGFPSDQIEVFEAEPNWECGSGEGIVRALSSPMWTSKIFEGWNQEEIGRWDGEIRKQLRDTEKETGTVEMSAWICVARKV</sequence>
<dbReference type="PANTHER" id="PTHR43791">
    <property type="entry name" value="PERMEASE-RELATED"/>
    <property type="match status" value="1"/>
</dbReference>
<evidence type="ECO:0000259" key="7">
    <source>
        <dbReference type="Pfam" id="PF08241"/>
    </source>
</evidence>
<dbReference type="InterPro" id="IPR011701">
    <property type="entry name" value="MFS"/>
</dbReference>
<feature type="transmembrane region" description="Helical" evidence="6">
    <location>
        <begin position="340"/>
        <end position="360"/>
    </location>
</feature>
<dbReference type="Proteomes" id="UP001369815">
    <property type="component" value="Unassembled WGS sequence"/>
</dbReference>
<dbReference type="GO" id="GO:0022857">
    <property type="term" value="F:transmembrane transporter activity"/>
    <property type="evidence" value="ECO:0007669"/>
    <property type="project" value="InterPro"/>
</dbReference>
<reference evidence="8 9" key="1">
    <citation type="journal article" date="2024" name="Front Chem Biol">
        <title>Unveiling the potential of Daldinia eschscholtzii MFLUCC 19-0629 through bioactivity and bioinformatics studies for enhanced sustainable agriculture production.</title>
        <authorList>
            <person name="Brooks S."/>
            <person name="Weaver J.A."/>
            <person name="Klomchit A."/>
            <person name="Alharthi S.A."/>
            <person name="Onlamun T."/>
            <person name="Nurani R."/>
            <person name="Vong T.K."/>
            <person name="Alberti F."/>
            <person name="Greco C."/>
        </authorList>
    </citation>
    <scope>NUCLEOTIDE SEQUENCE [LARGE SCALE GENOMIC DNA]</scope>
    <source>
        <strain evidence="8">MFLUCC 19-0629</strain>
    </source>
</reference>
<keyword evidence="5 6" id="KW-0472">Membrane</keyword>